<name>A0A7U3ZGL5_RUNSL</name>
<evidence type="ECO:0000313" key="2">
    <source>
        <dbReference type="Proteomes" id="UP000000493"/>
    </source>
</evidence>
<gene>
    <name evidence="1" type="ordered locus">Runsl_0411</name>
</gene>
<dbReference type="EMBL" id="CP002859">
    <property type="protein sequence ID" value="AEI46861.1"/>
    <property type="molecule type" value="Genomic_DNA"/>
</dbReference>
<reference evidence="1 2" key="2">
    <citation type="journal article" date="2012" name="Stand. Genomic Sci.">
        <title>Complete genome sequence of the aquatic bacterium Runella slithyformis type strain (LSU 4(T)).</title>
        <authorList>
            <person name="Copeland A."/>
            <person name="Zhang X."/>
            <person name="Misra M."/>
            <person name="Lapidus A."/>
            <person name="Nolan M."/>
            <person name="Lucas S."/>
            <person name="Deshpande S."/>
            <person name="Cheng J.F."/>
            <person name="Tapia R."/>
            <person name="Goodwin L.A."/>
            <person name="Pitluck S."/>
            <person name="Liolios K."/>
            <person name="Pagani I."/>
            <person name="Ivanova N."/>
            <person name="Mikhailova N."/>
            <person name="Pati A."/>
            <person name="Chen A."/>
            <person name="Palaniappan K."/>
            <person name="Land M."/>
            <person name="Hauser L."/>
            <person name="Pan C."/>
            <person name="Jeffries C.D."/>
            <person name="Detter J.C."/>
            <person name="Brambilla E.M."/>
            <person name="Rohde M."/>
            <person name="Djao O.D."/>
            <person name="Goker M."/>
            <person name="Sikorski J."/>
            <person name="Tindall B.J."/>
            <person name="Woyke T."/>
            <person name="Bristow J."/>
            <person name="Eisen J.A."/>
            <person name="Markowitz V."/>
            <person name="Hugenholtz P."/>
            <person name="Kyrpides N.C."/>
            <person name="Klenk H.P."/>
            <person name="Mavromatis K."/>
        </authorList>
    </citation>
    <scope>NUCLEOTIDE SEQUENCE [LARGE SCALE GENOMIC DNA]</scope>
    <source>
        <strain evidence="2">ATCC 29530 / DSM 19594 / LMG 11500 / NCIMB 11436 / LSU 4</strain>
    </source>
</reference>
<dbReference type="AlphaFoldDB" id="A0A7U3ZGL5"/>
<keyword evidence="2" id="KW-1185">Reference proteome</keyword>
<accession>A0A7U3ZGL5</accession>
<dbReference type="Proteomes" id="UP000000493">
    <property type="component" value="Chromosome"/>
</dbReference>
<organism evidence="1 2">
    <name type="scientific">Runella slithyformis (strain ATCC 29530 / DSM 19594 / LMG 11500 / NCIMB 11436 / LSU 4)</name>
    <dbReference type="NCBI Taxonomy" id="761193"/>
    <lineage>
        <taxon>Bacteria</taxon>
        <taxon>Pseudomonadati</taxon>
        <taxon>Bacteroidota</taxon>
        <taxon>Cytophagia</taxon>
        <taxon>Cytophagales</taxon>
        <taxon>Spirosomataceae</taxon>
        <taxon>Runella</taxon>
    </lineage>
</organism>
<dbReference type="KEGG" id="rsi:Runsl_0411"/>
<protein>
    <submittedName>
        <fullName evidence="1">Uncharacterized protein</fullName>
    </submittedName>
</protein>
<reference evidence="2" key="1">
    <citation type="submission" date="2011-06" db="EMBL/GenBank/DDBJ databases">
        <title>The complete genome of chromosome of Runella slithyformis DSM 19594.</title>
        <authorList>
            <consortium name="US DOE Joint Genome Institute (JGI-PGF)"/>
            <person name="Lucas S."/>
            <person name="Han J."/>
            <person name="Lapidus A."/>
            <person name="Bruce D."/>
            <person name="Goodwin L."/>
            <person name="Pitluck S."/>
            <person name="Peters L."/>
            <person name="Kyrpides N."/>
            <person name="Mavromatis K."/>
            <person name="Ivanova N."/>
            <person name="Ovchinnikova G."/>
            <person name="Zhang X."/>
            <person name="Misra M."/>
            <person name="Detter J.C."/>
            <person name="Tapia R."/>
            <person name="Han C."/>
            <person name="Land M."/>
            <person name="Hauser L."/>
            <person name="Markowitz V."/>
            <person name="Cheng J.-F."/>
            <person name="Hugenholtz P."/>
            <person name="Woyke T."/>
            <person name="Wu D."/>
            <person name="Tindall B."/>
            <person name="Faehrich R."/>
            <person name="Brambilla E."/>
            <person name="Klenk H.-P."/>
            <person name="Eisen J.A."/>
        </authorList>
    </citation>
    <scope>NUCLEOTIDE SEQUENCE [LARGE SCALE GENOMIC DNA]</scope>
    <source>
        <strain evidence="2">ATCC 29530 / DSM 19594 / LMG 11500 / NCIMB 11436 / LSU 4</strain>
    </source>
</reference>
<evidence type="ECO:0000313" key="1">
    <source>
        <dbReference type="EMBL" id="AEI46861.1"/>
    </source>
</evidence>
<sequence length="63" mass="7398">MYGIKDKSEPLWVDNFRTGFRRLFLGKAIKIHSIYLQTGKTFASLRLCVIKHLFGKNHFPNPF</sequence>
<proteinExistence type="predicted"/>